<dbReference type="AlphaFoldDB" id="A0A176QFB0"/>
<gene>
    <name evidence="1" type="ORF">AWH69_00895</name>
</gene>
<dbReference type="RefSeq" id="WP_068270108.1">
    <property type="nucleotide sequence ID" value="NZ_LQZG01000001.1"/>
</dbReference>
<proteinExistence type="predicted"/>
<dbReference type="EMBL" id="LQZG01000001">
    <property type="protein sequence ID" value="OAB88403.1"/>
    <property type="molecule type" value="Genomic_DNA"/>
</dbReference>
<sequence length="221" mass="24107">MTSSADPPSARLRSLSRAVSALPGYHRVADRVLPRVRSNETFVELVVRLIGQSERLGTPSTPMVAPKGVDGEGADRWPVVVVTLDDPAADREPSAEEVAAVVAEVTALQERLRCFRAVFLVTPQGFTTVRASGHAVEVLPDPHDLEDPAAVRRHRARRVVSMTDHYRAWVVVDVPVTRRATIAAHERELLEALPGYLADQVDLHDLRDLPGVTTPGGTGRR</sequence>
<protein>
    <submittedName>
        <fullName evidence="1">Uncharacterized protein</fullName>
    </submittedName>
</protein>
<accession>A0A176QFB0</accession>
<organism evidence="1 2">
    <name type="scientific">Janibacter melonis</name>
    <dbReference type="NCBI Taxonomy" id="262209"/>
    <lineage>
        <taxon>Bacteria</taxon>
        <taxon>Bacillati</taxon>
        <taxon>Actinomycetota</taxon>
        <taxon>Actinomycetes</taxon>
        <taxon>Micrococcales</taxon>
        <taxon>Intrasporangiaceae</taxon>
        <taxon>Janibacter</taxon>
    </lineage>
</organism>
<reference evidence="1 2" key="1">
    <citation type="submission" date="2016-01" db="EMBL/GenBank/DDBJ databases">
        <title>Janibacter melonis strain CD11_4 genome sequencing and assembly.</title>
        <authorList>
            <person name="Nair G.R."/>
            <person name="Kaur G."/>
            <person name="Chander A.M."/>
            <person name="Mayilraj S."/>
        </authorList>
    </citation>
    <scope>NUCLEOTIDE SEQUENCE [LARGE SCALE GENOMIC DNA]</scope>
    <source>
        <strain evidence="1 2">CD11-4</strain>
    </source>
</reference>
<dbReference type="Proteomes" id="UP000076976">
    <property type="component" value="Unassembled WGS sequence"/>
</dbReference>
<keyword evidence="2" id="KW-1185">Reference proteome</keyword>
<evidence type="ECO:0000313" key="1">
    <source>
        <dbReference type="EMBL" id="OAB88403.1"/>
    </source>
</evidence>
<dbReference type="STRING" id="262209.AWH69_00895"/>
<name>A0A176QFB0_9MICO</name>
<comment type="caution">
    <text evidence="1">The sequence shown here is derived from an EMBL/GenBank/DDBJ whole genome shotgun (WGS) entry which is preliminary data.</text>
</comment>
<evidence type="ECO:0000313" key="2">
    <source>
        <dbReference type="Proteomes" id="UP000076976"/>
    </source>
</evidence>